<evidence type="ECO:0000313" key="1">
    <source>
        <dbReference type="EMBL" id="KJL26808.1"/>
    </source>
</evidence>
<accession>A0A0F0L116</accession>
<evidence type="ECO:0008006" key="3">
    <source>
        <dbReference type="Google" id="ProtNLM"/>
    </source>
</evidence>
<keyword evidence="2" id="KW-1185">Reference proteome</keyword>
<dbReference type="GeneID" id="94442911"/>
<name>A0A0F0L116_9MICO</name>
<proteinExistence type="predicted"/>
<dbReference type="AlphaFoldDB" id="A0A0F0L116"/>
<dbReference type="RefSeq" id="WP_045252633.1">
    <property type="nucleotide sequence ID" value="NZ_CAKKLS010000043.1"/>
</dbReference>
<dbReference type="KEGG" id="mfol:DXT68_00740"/>
<dbReference type="PATRIC" id="fig|104336.4.peg.180"/>
<dbReference type="EMBL" id="JYIU01000019">
    <property type="protein sequence ID" value="KJL26808.1"/>
    <property type="molecule type" value="Genomic_DNA"/>
</dbReference>
<gene>
    <name evidence="1" type="ORF">RN50_00174</name>
</gene>
<evidence type="ECO:0000313" key="2">
    <source>
        <dbReference type="Proteomes" id="UP000033572"/>
    </source>
</evidence>
<comment type="caution">
    <text evidence="1">The sequence shown here is derived from an EMBL/GenBank/DDBJ whole genome shotgun (WGS) entry which is preliminary data.</text>
</comment>
<reference evidence="1 2" key="1">
    <citation type="submission" date="2015-02" db="EMBL/GenBank/DDBJ databases">
        <title>Draft genome sequences of ten Microbacterium spp. with emphasis on heavy metal contaminated environments.</title>
        <authorList>
            <person name="Corretto E."/>
        </authorList>
    </citation>
    <scope>NUCLEOTIDE SEQUENCE [LARGE SCALE GENOMIC DNA]</scope>
    <source>
        <strain evidence="1 2">DSM 12966</strain>
    </source>
</reference>
<organism evidence="1 2">
    <name type="scientific">Microbacterium foliorum</name>
    <dbReference type="NCBI Taxonomy" id="104336"/>
    <lineage>
        <taxon>Bacteria</taxon>
        <taxon>Bacillati</taxon>
        <taxon>Actinomycetota</taxon>
        <taxon>Actinomycetes</taxon>
        <taxon>Micrococcales</taxon>
        <taxon>Microbacteriaceae</taxon>
        <taxon>Microbacterium</taxon>
    </lineage>
</organism>
<dbReference type="Proteomes" id="UP000033572">
    <property type="component" value="Unassembled WGS sequence"/>
</dbReference>
<protein>
    <recommendedName>
        <fullName evidence="3">Carboxypeptidase regulatory-like domain-containing protein</fullName>
    </recommendedName>
</protein>
<sequence length="160" mass="16856">MSENDGSNGGDNHEDAELFAHLRSLWRSVDPMPASLIDRMIAAVAADGLSAEYALLTLVDEPLGAVRGDADALTLQFSDGTTNILLHVTGTATGAHRVDGWVDAAAGSIELAQGENVRTTTASATGRFVFDEVPDGLTLVRLSTTIGDETRTLSTPQFEL</sequence>